<evidence type="ECO:0000256" key="5">
    <source>
        <dbReference type="ARBA" id="ARBA00022737"/>
    </source>
</evidence>
<dbReference type="PhylomeDB" id="A0A0D2UQK3"/>
<dbReference type="RefSeq" id="XP_004343599.2">
    <property type="nucleotide sequence ID" value="XM_004343549.2"/>
</dbReference>
<comment type="subcellular location">
    <subcellularLocation>
        <location evidence="1">Membrane</location>
        <topology evidence="1">Multi-pass membrane protein</topology>
    </subcellularLocation>
</comment>
<evidence type="ECO:0000256" key="9">
    <source>
        <dbReference type="RuleBase" id="RU000488"/>
    </source>
</evidence>
<evidence type="ECO:0000256" key="8">
    <source>
        <dbReference type="PROSITE-ProRule" id="PRU00282"/>
    </source>
</evidence>
<dbReference type="InterPro" id="IPR044712">
    <property type="entry name" value="SLC25A32-like"/>
</dbReference>
<keyword evidence="6" id="KW-1133">Transmembrane helix</keyword>
<dbReference type="InterPro" id="IPR018108">
    <property type="entry name" value="MCP_transmembrane"/>
</dbReference>
<feature type="compositionally biased region" description="Low complexity" evidence="10">
    <location>
        <begin position="123"/>
        <end position="161"/>
    </location>
</feature>
<evidence type="ECO:0000256" key="2">
    <source>
        <dbReference type="ARBA" id="ARBA00006375"/>
    </source>
</evidence>
<dbReference type="FunFam" id="1.50.40.10:FF:000075">
    <property type="entry name" value="Nicotinamide adenine dinucleotide transporter 2, mitochondrial"/>
    <property type="match status" value="1"/>
</dbReference>
<evidence type="ECO:0000256" key="3">
    <source>
        <dbReference type="ARBA" id="ARBA00022448"/>
    </source>
</evidence>
<feature type="compositionally biased region" description="Gly residues" evidence="10">
    <location>
        <begin position="105"/>
        <end position="114"/>
    </location>
</feature>
<dbReference type="Proteomes" id="UP000008743">
    <property type="component" value="Unassembled WGS sequence"/>
</dbReference>
<protein>
    <submittedName>
        <fullName evidence="11">Substrate carrier family protein</fullName>
    </submittedName>
</protein>
<feature type="repeat" description="Solcar" evidence="8">
    <location>
        <begin position="166"/>
        <end position="249"/>
    </location>
</feature>
<gene>
    <name evidence="11" type="ORF">CAOG_007725</name>
</gene>
<sequence length="452" mass="47789">MQQQPQPHTLHSRLGGHAADRHNPVARWWAGRRSSPRFSVACGHQQQQHETRPSASISPSSPSSPSLSSLSSLASPSVVVGLKTRPMIAAFAVAESVDPHRWLGNGNGSDGGNGSDSTEVPIAGPGNAVVAPPRARASATATSSVTGATAGAAGRSDAGASSASPARTAAHILSGAGSGAVAALVTTPLDVIKTRMQVSSQTRGLRATFLQIVRTEGALKLYSGLSPTLMGLLPNWAIYFTTYETLKHPVANMLGTSVLSPMVHASSAMLAGASCALATNPLWVVKTRMMTQNSASHHQYNGLLHAFQTIARTEGVRGFYKGLVPSLLGVVHVGIQFPLYERLKGYFLAQNPDHPLGPVQLMTSAALSKIVASVIWYPHEVVRARLQNQSQSPPKYHGVIHTVRLTVQESGVRALYAGLFTNLLRVVPAGAITFTTYEMFNRMLLQVLEGSP</sequence>
<evidence type="ECO:0000256" key="10">
    <source>
        <dbReference type="SAM" id="MobiDB-lite"/>
    </source>
</evidence>
<evidence type="ECO:0000256" key="1">
    <source>
        <dbReference type="ARBA" id="ARBA00004141"/>
    </source>
</evidence>
<dbReference type="InterPro" id="IPR002067">
    <property type="entry name" value="MCP"/>
</dbReference>
<organism evidence="11 12">
    <name type="scientific">Capsaspora owczarzaki (strain ATCC 30864)</name>
    <dbReference type="NCBI Taxonomy" id="595528"/>
    <lineage>
        <taxon>Eukaryota</taxon>
        <taxon>Filasterea</taxon>
        <taxon>Capsaspora</taxon>
    </lineage>
</organism>
<dbReference type="OrthoDB" id="10266426at2759"/>
<keyword evidence="4 8" id="KW-0812">Transmembrane</keyword>
<dbReference type="PANTHER" id="PTHR45683">
    <property type="entry name" value="MITOCHONDRIAL NICOTINAMIDE ADENINE DINUCLEOTIDE TRANSPORTER 1-RELATED-RELATED"/>
    <property type="match status" value="1"/>
</dbReference>
<reference evidence="12" key="1">
    <citation type="submission" date="2011-02" db="EMBL/GenBank/DDBJ databases">
        <title>The Genome Sequence of Capsaspora owczarzaki ATCC 30864.</title>
        <authorList>
            <person name="Russ C."/>
            <person name="Cuomo C."/>
            <person name="Burger G."/>
            <person name="Gray M.W."/>
            <person name="Holland P.W.H."/>
            <person name="King N."/>
            <person name="Lang F.B.F."/>
            <person name="Roger A.J."/>
            <person name="Ruiz-Trillo I."/>
            <person name="Young S.K."/>
            <person name="Zeng Q."/>
            <person name="Gargeya S."/>
            <person name="Alvarado L."/>
            <person name="Berlin A."/>
            <person name="Chapman S.B."/>
            <person name="Chen Z."/>
            <person name="Freedman E."/>
            <person name="Gellesch M."/>
            <person name="Goldberg J."/>
            <person name="Griggs A."/>
            <person name="Gujja S."/>
            <person name="Heilman E."/>
            <person name="Heiman D."/>
            <person name="Howarth C."/>
            <person name="Mehta T."/>
            <person name="Neiman D."/>
            <person name="Pearson M."/>
            <person name="Roberts A."/>
            <person name="Saif S."/>
            <person name="Shea T."/>
            <person name="Shenoy N."/>
            <person name="Sisk P."/>
            <person name="Stolte C."/>
            <person name="Sykes S."/>
            <person name="White J."/>
            <person name="Yandava C."/>
            <person name="Haas B."/>
            <person name="Nusbaum C."/>
            <person name="Birren B."/>
        </authorList>
    </citation>
    <scope>NUCLEOTIDE SEQUENCE</scope>
    <source>
        <strain evidence="12">ATCC 30864</strain>
    </source>
</reference>
<dbReference type="Gene3D" id="1.50.40.10">
    <property type="entry name" value="Mitochondrial carrier domain"/>
    <property type="match status" value="2"/>
</dbReference>
<dbReference type="InterPro" id="IPR023395">
    <property type="entry name" value="MCP_dom_sf"/>
</dbReference>
<dbReference type="GO" id="GO:0015215">
    <property type="term" value="F:nucleotide transmembrane transporter activity"/>
    <property type="evidence" value="ECO:0007669"/>
    <property type="project" value="UniProtKB-ARBA"/>
</dbReference>
<dbReference type="FunCoup" id="A0A0D2UQK3">
    <property type="interactions" value="65"/>
</dbReference>
<dbReference type="eggNOG" id="KOG0757">
    <property type="taxonomic scope" value="Eukaryota"/>
</dbReference>
<keyword evidence="7 8" id="KW-0472">Membrane</keyword>
<evidence type="ECO:0000313" key="12">
    <source>
        <dbReference type="Proteomes" id="UP000008743"/>
    </source>
</evidence>
<dbReference type="GO" id="GO:0016020">
    <property type="term" value="C:membrane"/>
    <property type="evidence" value="ECO:0007669"/>
    <property type="project" value="UniProtKB-SubCell"/>
</dbReference>
<dbReference type="AlphaFoldDB" id="A0A0D2UQK3"/>
<comment type="similarity">
    <text evidence="2 9">Belongs to the mitochondrial carrier (TC 2.A.29) family.</text>
</comment>
<feature type="compositionally biased region" description="Low complexity" evidence="10">
    <location>
        <begin position="53"/>
        <end position="72"/>
    </location>
</feature>
<dbReference type="SUPFAM" id="SSF103506">
    <property type="entry name" value="Mitochondrial carrier"/>
    <property type="match status" value="1"/>
</dbReference>
<name>A0A0D2UQK3_CAPO3</name>
<feature type="region of interest" description="Disordered" evidence="10">
    <location>
        <begin position="99"/>
        <end position="161"/>
    </location>
</feature>
<dbReference type="InParanoid" id="A0A0D2UQK3"/>
<dbReference type="STRING" id="595528.A0A0D2UQK3"/>
<dbReference type="PROSITE" id="PS50920">
    <property type="entry name" value="SOLCAR"/>
    <property type="match status" value="3"/>
</dbReference>
<keyword evidence="12" id="KW-1185">Reference proteome</keyword>
<feature type="region of interest" description="Disordered" evidence="10">
    <location>
        <begin position="1"/>
        <end position="72"/>
    </location>
</feature>
<keyword evidence="3 9" id="KW-0813">Transport</keyword>
<dbReference type="PRINTS" id="PR00926">
    <property type="entry name" value="MITOCARRIER"/>
</dbReference>
<dbReference type="Pfam" id="PF00153">
    <property type="entry name" value="Mito_carr"/>
    <property type="match status" value="3"/>
</dbReference>
<proteinExistence type="inferred from homology"/>
<evidence type="ECO:0000313" key="11">
    <source>
        <dbReference type="EMBL" id="KJE97291.1"/>
    </source>
</evidence>
<dbReference type="EMBL" id="KE346373">
    <property type="protein sequence ID" value="KJE97291.1"/>
    <property type="molecule type" value="Genomic_DNA"/>
</dbReference>
<accession>A0A0D2UQK3</accession>
<evidence type="ECO:0000256" key="4">
    <source>
        <dbReference type="ARBA" id="ARBA00022692"/>
    </source>
</evidence>
<feature type="repeat" description="Solcar" evidence="8">
    <location>
        <begin position="356"/>
        <end position="443"/>
    </location>
</feature>
<feature type="repeat" description="Solcar" evidence="8">
    <location>
        <begin position="259"/>
        <end position="346"/>
    </location>
</feature>
<keyword evidence="5" id="KW-0677">Repeat</keyword>
<evidence type="ECO:0000256" key="7">
    <source>
        <dbReference type="ARBA" id="ARBA00023136"/>
    </source>
</evidence>
<evidence type="ECO:0000256" key="6">
    <source>
        <dbReference type="ARBA" id="ARBA00022989"/>
    </source>
</evidence>